<reference evidence="13" key="1">
    <citation type="journal article" date="2016" name="Nat. Genet.">
        <title>A high-quality carrot genome assembly provides new insights into carotenoid accumulation and asterid genome evolution.</title>
        <authorList>
            <person name="Iorizzo M."/>
            <person name="Ellison S."/>
            <person name="Senalik D."/>
            <person name="Zeng P."/>
            <person name="Satapoomin P."/>
            <person name="Huang J."/>
            <person name="Bowman M."/>
            <person name="Iovene M."/>
            <person name="Sanseverino W."/>
            <person name="Cavagnaro P."/>
            <person name="Yildiz M."/>
            <person name="Macko-Podgorni A."/>
            <person name="Moranska E."/>
            <person name="Grzebelus E."/>
            <person name="Grzebelus D."/>
            <person name="Ashrafi H."/>
            <person name="Zheng Z."/>
            <person name="Cheng S."/>
            <person name="Spooner D."/>
            <person name="Van Deynze A."/>
            <person name="Simon P."/>
        </authorList>
    </citation>
    <scope>NUCLEOTIDE SEQUENCE [LARGE SCALE GENOMIC DNA]</scope>
    <source>
        <tissue evidence="13">Leaf</tissue>
    </source>
</reference>
<dbReference type="SMR" id="A0A166D5J1"/>
<dbReference type="InterPro" id="IPR013087">
    <property type="entry name" value="Znf_C2H2_type"/>
</dbReference>
<keyword evidence="6" id="KW-0863">Zinc-finger</keyword>
<keyword evidence="7" id="KW-0833">Ubl conjugation pathway</keyword>
<dbReference type="Gramene" id="KZN04752">
    <property type="protein sequence ID" value="KZN04752"/>
    <property type="gene ID" value="DCAR_005589"/>
</dbReference>
<dbReference type="EC" id="2.3.2.27" evidence="3"/>
<feature type="region of interest" description="Disordered" evidence="11">
    <location>
        <begin position="468"/>
        <end position="515"/>
    </location>
</feature>
<protein>
    <recommendedName>
        <fullName evidence="3">RING-type E3 ubiquitin transferase</fullName>
        <ecNumber evidence="3">2.3.2.27</ecNumber>
    </recommendedName>
</protein>
<dbReference type="GO" id="GO:0061630">
    <property type="term" value="F:ubiquitin protein ligase activity"/>
    <property type="evidence" value="ECO:0007669"/>
    <property type="project" value="UniProtKB-EC"/>
</dbReference>
<dbReference type="GO" id="GO:0008270">
    <property type="term" value="F:zinc ion binding"/>
    <property type="evidence" value="ECO:0007669"/>
    <property type="project" value="UniProtKB-KW"/>
</dbReference>
<feature type="region of interest" description="Disordered" evidence="11">
    <location>
        <begin position="173"/>
        <end position="266"/>
    </location>
</feature>
<feature type="compositionally biased region" description="Polar residues" evidence="11">
    <location>
        <begin position="491"/>
        <end position="504"/>
    </location>
</feature>
<evidence type="ECO:0000256" key="7">
    <source>
        <dbReference type="ARBA" id="ARBA00022786"/>
    </source>
</evidence>
<dbReference type="InterPro" id="IPR017907">
    <property type="entry name" value="Znf_RING_CS"/>
</dbReference>
<evidence type="ECO:0000256" key="8">
    <source>
        <dbReference type="ARBA" id="ARBA00022833"/>
    </source>
</evidence>
<evidence type="ECO:0000256" key="3">
    <source>
        <dbReference type="ARBA" id="ARBA00012483"/>
    </source>
</evidence>
<evidence type="ECO:0000256" key="4">
    <source>
        <dbReference type="ARBA" id="ARBA00022679"/>
    </source>
</evidence>
<dbReference type="InterPro" id="IPR040380">
    <property type="entry name" value="HAKAI-like_RING-HC"/>
</dbReference>
<evidence type="ECO:0000256" key="6">
    <source>
        <dbReference type="ARBA" id="ARBA00022771"/>
    </source>
</evidence>
<comment type="caution">
    <text evidence="13">The sequence shown here is derived from an EMBL/GenBank/DDBJ whole genome shotgun (WGS) entry which is preliminary data.</text>
</comment>
<dbReference type="OMA" id="HLPPKQH"/>
<dbReference type="PANTHER" id="PTHR13480:SF0">
    <property type="entry name" value="E3 UBIQUITIN-PROTEIN LIGASE HAKAI"/>
    <property type="match status" value="1"/>
</dbReference>
<dbReference type="Gene3D" id="3.30.40.10">
    <property type="entry name" value="Zinc/RING finger domain, C3HC4 (zinc finger)"/>
    <property type="match status" value="1"/>
</dbReference>
<evidence type="ECO:0000259" key="12">
    <source>
        <dbReference type="PROSITE" id="PS00028"/>
    </source>
</evidence>
<evidence type="ECO:0000313" key="13">
    <source>
        <dbReference type="EMBL" id="KZN04752.1"/>
    </source>
</evidence>
<dbReference type="PANTHER" id="PTHR13480">
    <property type="entry name" value="E3 UBIQUITIN-PROTEIN LIGASE HAKAI-RELATED"/>
    <property type="match status" value="1"/>
</dbReference>
<dbReference type="STRING" id="79200.A0A166D5J1"/>
<evidence type="ECO:0000256" key="1">
    <source>
        <dbReference type="ARBA" id="ARBA00000900"/>
    </source>
</evidence>
<gene>
    <name evidence="13" type="ORF">DCAR_005589</name>
</gene>
<dbReference type="GO" id="GO:0030155">
    <property type="term" value="P:regulation of cell adhesion"/>
    <property type="evidence" value="ECO:0007669"/>
    <property type="project" value="TreeGrafter"/>
</dbReference>
<comment type="subcellular location">
    <subcellularLocation>
        <location evidence="2">Nucleus</location>
    </subcellularLocation>
</comment>
<dbReference type="InterPro" id="IPR013083">
    <property type="entry name" value="Znf_RING/FYVE/PHD"/>
</dbReference>
<keyword evidence="4" id="KW-0808">Transferase</keyword>
<feature type="region of interest" description="Disordered" evidence="11">
    <location>
        <begin position="343"/>
        <end position="367"/>
    </location>
</feature>
<evidence type="ECO:0000256" key="2">
    <source>
        <dbReference type="ARBA" id="ARBA00004123"/>
    </source>
</evidence>
<keyword evidence="9" id="KW-0539">Nucleus</keyword>
<dbReference type="GO" id="GO:0016567">
    <property type="term" value="P:protein ubiquitination"/>
    <property type="evidence" value="ECO:0007669"/>
    <property type="project" value="InterPro"/>
</dbReference>
<dbReference type="GO" id="GO:0005634">
    <property type="term" value="C:nucleus"/>
    <property type="evidence" value="ECO:0007669"/>
    <property type="project" value="UniProtKB-SubCell"/>
</dbReference>
<organism evidence="13">
    <name type="scientific">Daucus carota subsp. sativus</name>
    <name type="common">Carrot</name>
    <dbReference type="NCBI Taxonomy" id="79200"/>
    <lineage>
        <taxon>Eukaryota</taxon>
        <taxon>Viridiplantae</taxon>
        <taxon>Streptophyta</taxon>
        <taxon>Embryophyta</taxon>
        <taxon>Tracheophyta</taxon>
        <taxon>Spermatophyta</taxon>
        <taxon>Magnoliopsida</taxon>
        <taxon>eudicotyledons</taxon>
        <taxon>Gunneridae</taxon>
        <taxon>Pentapetalae</taxon>
        <taxon>asterids</taxon>
        <taxon>campanulids</taxon>
        <taxon>Apiales</taxon>
        <taxon>Apiaceae</taxon>
        <taxon>Apioideae</taxon>
        <taxon>Scandiceae</taxon>
        <taxon>Daucinae</taxon>
        <taxon>Daucus</taxon>
        <taxon>Daucus sect. Daucus</taxon>
    </lineage>
</organism>
<evidence type="ECO:0000256" key="5">
    <source>
        <dbReference type="ARBA" id="ARBA00022723"/>
    </source>
</evidence>
<comment type="catalytic activity">
    <reaction evidence="1">
        <text>S-ubiquitinyl-[E2 ubiquitin-conjugating enzyme]-L-cysteine + [acceptor protein]-L-lysine = [E2 ubiquitin-conjugating enzyme]-L-cysteine + N(6)-ubiquitinyl-[acceptor protein]-L-lysine.</text>
        <dbReference type="EC" id="2.3.2.27"/>
    </reaction>
</comment>
<sequence>MPHRTSVVQYRKFGMGEFRDMLQIKLRSKGGPSTEGGSGAKPTAGEAVTVACPDHLTIADLAVAKSLGSVTASPVVKIVGRKSRRQLGERVHICVRCDFPIAIYGRLSPCDHAFCLDCARNDSVCFLCEERIQKIQTIKLGEGILICAAPQCFKSFLKKDEFDSHIRRNHADLLSPGTMKEEGNESEAASARKPATSESTVQAPPKSVLSPSGSSHQLQDREDRSRYHQPNQHAGMQPKLEAPYLGPTPNLVSDAVPDSNSQGFDRVDARNQFPQENVELQGRRQQESGQFQDSQLVTNDNPISGYAMQFHQPLNHSMPVNPGLVQNPPQFVYPQFGQDGIPFYGSQFQPRQDSAPEGEQRPGSALGYPPRPAVGPVNFSGSYPQPWGAGPAGGFFDPSLVGRGNMDGFKNPSMADSQGRVAVFQGNFDQNQPSNVVFHPAANKDVEQLSGQNIHEPREVMGMLAPQSVPPPAALLPPHSSHLNRGHFFSGGTSQNVQAPGWQSEQRDNFGGAQE</sequence>
<feature type="domain" description="C2H2-type" evidence="12">
    <location>
        <begin position="147"/>
        <end position="170"/>
    </location>
</feature>
<evidence type="ECO:0000256" key="11">
    <source>
        <dbReference type="SAM" id="MobiDB-lite"/>
    </source>
</evidence>
<proteinExistence type="inferred from homology"/>
<dbReference type="EMBL" id="LNRQ01000002">
    <property type="protein sequence ID" value="KZN04752.1"/>
    <property type="molecule type" value="Genomic_DNA"/>
</dbReference>
<accession>A0A166D5J1</accession>
<evidence type="ECO:0000256" key="10">
    <source>
        <dbReference type="ARBA" id="ARBA00038499"/>
    </source>
</evidence>
<comment type="similarity">
    <text evidence="10">Belongs to the Hakai family.</text>
</comment>
<evidence type="ECO:0000256" key="9">
    <source>
        <dbReference type="ARBA" id="ARBA00023242"/>
    </source>
</evidence>
<dbReference type="InterPro" id="IPR040383">
    <property type="entry name" value="HAKAI/CBLL2"/>
</dbReference>
<dbReference type="PROSITE" id="PS00028">
    <property type="entry name" value="ZINC_FINGER_C2H2_1"/>
    <property type="match status" value="1"/>
</dbReference>
<dbReference type="CDD" id="cd16508">
    <property type="entry name" value="RING-HC_HAKAI-like"/>
    <property type="match status" value="1"/>
</dbReference>
<dbReference type="PROSITE" id="PS00518">
    <property type="entry name" value="ZF_RING_1"/>
    <property type="match status" value="1"/>
</dbReference>
<name>A0A166D5J1_DAUCS</name>
<keyword evidence="8" id="KW-0862">Zinc</keyword>
<keyword evidence="5" id="KW-0479">Metal-binding</keyword>
<dbReference type="AlphaFoldDB" id="A0A166D5J1"/>